<protein>
    <recommendedName>
        <fullName evidence="3">YD repeat-containing protein</fullName>
    </recommendedName>
</protein>
<dbReference type="Proteomes" id="UP000094172">
    <property type="component" value="Unassembled WGS sequence"/>
</dbReference>
<dbReference type="RefSeq" id="WP_069444348.1">
    <property type="nucleotide sequence ID" value="NZ_LPWE01000011.1"/>
</dbReference>
<dbReference type="EMBL" id="LPWE01000011">
    <property type="protein sequence ID" value="ODR95049.1"/>
    <property type="molecule type" value="Genomic_DNA"/>
</dbReference>
<evidence type="ECO:0000313" key="2">
    <source>
        <dbReference type="Proteomes" id="UP000094172"/>
    </source>
</evidence>
<reference evidence="1 2" key="1">
    <citation type="journal article" date="2016" name="Environ. Microbiol.">
        <title>New Methyloceanibacter diversity from North Sea sediments includes methanotroph containing solely the soluble methane monooxygenase.</title>
        <authorList>
            <person name="Vekeman B."/>
            <person name="Kerckhof F.M."/>
            <person name="Cremers G."/>
            <person name="de Vos P."/>
            <person name="Vandamme P."/>
            <person name="Boon N."/>
            <person name="Op den Camp H.J."/>
            <person name="Heylen K."/>
        </authorList>
    </citation>
    <scope>NUCLEOTIDE SEQUENCE [LARGE SCALE GENOMIC DNA]</scope>
    <source>
        <strain evidence="1 2">R-67176</strain>
    </source>
</reference>
<comment type="caution">
    <text evidence="1">The sequence shown here is derived from an EMBL/GenBank/DDBJ whole genome shotgun (WGS) entry which is preliminary data.</text>
</comment>
<name>A0A1E3VNE9_9HYPH</name>
<dbReference type="Pfam" id="PF19653">
    <property type="entry name" value="DUF6156"/>
    <property type="match status" value="1"/>
</dbReference>
<dbReference type="AlphaFoldDB" id="A0A1E3VNE9"/>
<evidence type="ECO:0008006" key="3">
    <source>
        <dbReference type="Google" id="ProtNLM"/>
    </source>
</evidence>
<proteinExistence type="predicted"/>
<organism evidence="1 2">
    <name type="scientific">Methyloceanibacter stevinii</name>
    <dbReference type="NCBI Taxonomy" id="1774970"/>
    <lineage>
        <taxon>Bacteria</taxon>
        <taxon>Pseudomonadati</taxon>
        <taxon>Pseudomonadota</taxon>
        <taxon>Alphaproteobacteria</taxon>
        <taxon>Hyphomicrobiales</taxon>
        <taxon>Hyphomicrobiaceae</taxon>
        <taxon>Methyloceanibacter</taxon>
    </lineage>
</organism>
<evidence type="ECO:0000313" key="1">
    <source>
        <dbReference type="EMBL" id="ODR95049.1"/>
    </source>
</evidence>
<gene>
    <name evidence="1" type="ORF">AUC70_04710</name>
</gene>
<keyword evidence="2" id="KW-1185">Reference proteome</keyword>
<sequence>MEASQDGDWHYFATYSGVRLPLRLVTPIEPEALSNRNTFIRARFDASGRLLECQKLVYGEIELTHRYEYDVDGTLLQAEVTMLDEDTRILRCDGASLASAGEG</sequence>
<dbReference type="InterPro" id="IPR046154">
    <property type="entry name" value="DUF6156"/>
</dbReference>
<dbReference type="STRING" id="1774970.AUC70_04710"/>
<accession>A0A1E3VNE9</accession>